<keyword evidence="2" id="KW-1185">Reference proteome</keyword>
<evidence type="ECO:0000313" key="1">
    <source>
        <dbReference type="EMBL" id="KAJ8776335.1"/>
    </source>
</evidence>
<dbReference type="EMBL" id="JAIQCJ010002438">
    <property type="protein sequence ID" value="KAJ8776335.1"/>
    <property type="molecule type" value="Genomic_DNA"/>
</dbReference>
<comment type="caution">
    <text evidence="1">The sequence shown here is derived from an EMBL/GenBank/DDBJ whole genome shotgun (WGS) entry which is preliminary data.</text>
</comment>
<sequence>MEELYQRFLDGEDSHVAQEDDPFWDPAEVIHLGSAHIWLQSLAYCMKSEEQVEFLNCDGLEEAVLHIHIGPCSPTGQARGEEDVVTDPLELLGKRMDFQIRIVRCLGTKWLKEDAEREGCAELSCSQPGLMVTGEGHIMVDTKKISTVMDKGQATSNQIPELYLKLLKLEQETELLRNLNRVLREENVFLKESIEKTGSSQQAHKPSNTLKLTVMTAQLPAAREINQMRTQQASCDREFAKALKVFYQSMNVARGQFLKLRHHKPPEDDQMLRPFVHQQSQMLKDFGDLLESSLWKLKNDVALIVKKKRECLLHME</sequence>
<protein>
    <submittedName>
        <fullName evidence="1">Uncharacterized protein</fullName>
    </submittedName>
</protein>
<organism evidence="1 2">
    <name type="scientific">Eschrichtius robustus</name>
    <name type="common">California gray whale</name>
    <name type="synonym">Eschrichtius gibbosus</name>
    <dbReference type="NCBI Taxonomy" id="9764"/>
    <lineage>
        <taxon>Eukaryota</taxon>
        <taxon>Metazoa</taxon>
        <taxon>Chordata</taxon>
        <taxon>Craniata</taxon>
        <taxon>Vertebrata</taxon>
        <taxon>Euteleostomi</taxon>
        <taxon>Mammalia</taxon>
        <taxon>Eutheria</taxon>
        <taxon>Laurasiatheria</taxon>
        <taxon>Artiodactyla</taxon>
        <taxon>Whippomorpha</taxon>
        <taxon>Cetacea</taxon>
        <taxon>Mysticeti</taxon>
        <taxon>Eschrichtiidae</taxon>
        <taxon>Eschrichtius</taxon>
    </lineage>
</organism>
<accession>A0AB34GBY0</accession>
<evidence type="ECO:0000313" key="2">
    <source>
        <dbReference type="Proteomes" id="UP001159641"/>
    </source>
</evidence>
<proteinExistence type="predicted"/>
<gene>
    <name evidence="1" type="ORF">J1605_015633</name>
</gene>
<dbReference type="AlphaFoldDB" id="A0AB34GBY0"/>
<reference evidence="1 2" key="1">
    <citation type="submission" date="2022-11" db="EMBL/GenBank/DDBJ databases">
        <title>Whole genome sequence of Eschrichtius robustus ER-17-0199.</title>
        <authorList>
            <person name="Bruniche-Olsen A."/>
            <person name="Black A.N."/>
            <person name="Fields C.J."/>
            <person name="Walden K."/>
            <person name="Dewoody J.A."/>
        </authorList>
    </citation>
    <scope>NUCLEOTIDE SEQUENCE [LARGE SCALE GENOMIC DNA]</scope>
    <source>
        <strain evidence="1">ER-17-0199</strain>
        <tissue evidence="1">Blubber</tissue>
    </source>
</reference>
<name>A0AB34GBY0_ESCRO</name>
<dbReference type="Proteomes" id="UP001159641">
    <property type="component" value="Unassembled WGS sequence"/>
</dbReference>